<feature type="coiled-coil region" evidence="1">
    <location>
        <begin position="146"/>
        <end position="173"/>
    </location>
</feature>
<feature type="region of interest" description="Disordered" evidence="2">
    <location>
        <begin position="1"/>
        <end position="20"/>
    </location>
</feature>
<feature type="coiled-coil region" evidence="1">
    <location>
        <begin position="40"/>
        <end position="73"/>
    </location>
</feature>
<protein>
    <submittedName>
        <fullName evidence="3">Uncharacterized protein</fullName>
    </submittedName>
</protein>
<dbReference type="EMBL" id="OZ035834">
    <property type="protein sequence ID" value="CAL1574652.1"/>
    <property type="molecule type" value="Genomic_DNA"/>
</dbReference>
<accession>A0AAV2JAY2</accession>
<sequence>MELYEEDMDEKEEEEEDIKPLDFQTLDRLNTELFKCFNLADEVAKEIQESTNAKRKQRQRKSLFQAIQQQERKHRDIDFRVEKAKLELTRDHLKSKYQRDDRLLYTEEIQMFSLQKVLDAENRCYDNYLSINKSRAEKASLGTEEARDAESELDGLNEALAEGKKEVEKDLERIDGVQRQYSHCKDVILKISQEAHKAKLEYGKKIKSFGEDNVVSTVTEVLDVMTEVTEQNLSLIQNTPKLDDTLKDLSQCILSTSAQTEEVEEKVSLQILDLTSRVEAQRMSTVKLEQKVKLYEAIETDAQDLVLNALGEMTSRAYARYDRRQLSALSSLEKLTNIERRVCSVLEQLEAVPEDFVEAMIKMKESERRLSQLEEKRRLERLKQKERQQKCMQRTFKQAPGKGGRRLMPRHIPVSRTKEEEKKTEPEEEDDIQVFLWGPRNAQ</sequence>
<feature type="compositionally biased region" description="Basic and acidic residues" evidence="2">
    <location>
        <begin position="416"/>
        <end position="425"/>
    </location>
</feature>
<feature type="region of interest" description="Disordered" evidence="2">
    <location>
        <begin position="397"/>
        <end position="443"/>
    </location>
</feature>
<dbReference type="PANTHER" id="PTHR21683">
    <property type="entry name" value="COILED-COIL DOMAIN-CONTAINING PROTEIN 42 LIKE-2-LIKE-RELATED"/>
    <property type="match status" value="1"/>
</dbReference>
<reference evidence="3 4" key="1">
    <citation type="submission" date="2024-04" db="EMBL/GenBank/DDBJ databases">
        <authorList>
            <person name="Waldvogel A.-M."/>
            <person name="Schoenle A."/>
        </authorList>
    </citation>
    <scope>NUCLEOTIDE SEQUENCE [LARGE SCALE GENOMIC DNA]</scope>
</reference>
<evidence type="ECO:0000313" key="3">
    <source>
        <dbReference type="EMBL" id="CAL1574652.1"/>
    </source>
</evidence>
<feature type="compositionally biased region" description="Acidic residues" evidence="2">
    <location>
        <begin position="1"/>
        <end position="17"/>
    </location>
</feature>
<keyword evidence="4" id="KW-1185">Reference proteome</keyword>
<proteinExistence type="predicted"/>
<name>A0AAV2JAY2_KNICA</name>
<dbReference type="InterPro" id="IPR051147">
    <property type="entry name" value="CFAP_domain-containing"/>
</dbReference>
<feature type="coiled-coil region" evidence="1">
    <location>
        <begin position="356"/>
        <end position="389"/>
    </location>
</feature>
<dbReference type="AlphaFoldDB" id="A0AAV2JAY2"/>
<gene>
    <name evidence="3" type="ORF">KC01_LOCUS6356</name>
</gene>
<evidence type="ECO:0000256" key="2">
    <source>
        <dbReference type="SAM" id="MobiDB-lite"/>
    </source>
</evidence>
<keyword evidence="1" id="KW-0175">Coiled coil</keyword>
<organism evidence="3 4">
    <name type="scientific">Knipowitschia caucasica</name>
    <name type="common">Caucasian dwarf goby</name>
    <name type="synonym">Pomatoschistus caucasicus</name>
    <dbReference type="NCBI Taxonomy" id="637954"/>
    <lineage>
        <taxon>Eukaryota</taxon>
        <taxon>Metazoa</taxon>
        <taxon>Chordata</taxon>
        <taxon>Craniata</taxon>
        <taxon>Vertebrata</taxon>
        <taxon>Euteleostomi</taxon>
        <taxon>Actinopterygii</taxon>
        <taxon>Neopterygii</taxon>
        <taxon>Teleostei</taxon>
        <taxon>Neoteleostei</taxon>
        <taxon>Acanthomorphata</taxon>
        <taxon>Gobiaria</taxon>
        <taxon>Gobiiformes</taxon>
        <taxon>Gobioidei</taxon>
        <taxon>Gobiidae</taxon>
        <taxon>Gobiinae</taxon>
        <taxon>Knipowitschia</taxon>
    </lineage>
</organism>
<evidence type="ECO:0000256" key="1">
    <source>
        <dbReference type="SAM" id="Coils"/>
    </source>
</evidence>
<dbReference type="PANTHER" id="PTHR21683:SF3">
    <property type="entry name" value="CILIA AND FLAGELLA ASSOCIATED PROTEIN 100"/>
    <property type="match status" value="1"/>
</dbReference>
<dbReference type="Proteomes" id="UP001497482">
    <property type="component" value="Chromosome 12"/>
</dbReference>
<evidence type="ECO:0000313" key="4">
    <source>
        <dbReference type="Proteomes" id="UP001497482"/>
    </source>
</evidence>